<keyword evidence="1" id="KW-1133">Transmembrane helix</keyword>
<gene>
    <name evidence="2" type="ORF">HNY73_014322</name>
</gene>
<evidence type="ECO:0000256" key="1">
    <source>
        <dbReference type="SAM" id="Phobius"/>
    </source>
</evidence>
<name>A0A8T0ESX9_ARGBR</name>
<comment type="caution">
    <text evidence="2">The sequence shown here is derived from an EMBL/GenBank/DDBJ whole genome shotgun (WGS) entry which is preliminary data.</text>
</comment>
<reference evidence="2" key="2">
    <citation type="submission" date="2020-06" db="EMBL/GenBank/DDBJ databases">
        <authorList>
            <person name="Sheffer M."/>
        </authorList>
    </citation>
    <scope>NUCLEOTIDE SEQUENCE</scope>
</reference>
<organism evidence="2 3">
    <name type="scientific">Argiope bruennichi</name>
    <name type="common">Wasp spider</name>
    <name type="synonym">Aranea bruennichi</name>
    <dbReference type="NCBI Taxonomy" id="94029"/>
    <lineage>
        <taxon>Eukaryota</taxon>
        <taxon>Metazoa</taxon>
        <taxon>Ecdysozoa</taxon>
        <taxon>Arthropoda</taxon>
        <taxon>Chelicerata</taxon>
        <taxon>Arachnida</taxon>
        <taxon>Araneae</taxon>
        <taxon>Araneomorphae</taxon>
        <taxon>Entelegynae</taxon>
        <taxon>Araneoidea</taxon>
        <taxon>Araneidae</taxon>
        <taxon>Argiope</taxon>
    </lineage>
</organism>
<proteinExistence type="predicted"/>
<evidence type="ECO:0000313" key="2">
    <source>
        <dbReference type="EMBL" id="KAF8777465.1"/>
    </source>
</evidence>
<protein>
    <submittedName>
        <fullName evidence="2">Uncharacterized protein</fullName>
    </submittedName>
</protein>
<accession>A0A8T0ESX9</accession>
<dbReference type="AlphaFoldDB" id="A0A8T0ESX9"/>
<dbReference type="EMBL" id="JABXBU010002072">
    <property type="protein sequence ID" value="KAF8777465.1"/>
    <property type="molecule type" value="Genomic_DNA"/>
</dbReference>
<reference evidence="2" key="1">
    <citation type="journal article" date="2020" name="bioRxiv">
        <title>Chromosome-level reference genome of the European wasp spider Argiope bruennichi: a resource for studies on range expansion and evolutionary adaptation.</title>
        <authorList>
            <person name="Sheffer M.M."/>
            <person name="Hoppe A."/>
            <person name="Krehenwinkel H."/>
            <person name="Uhl G."/>
            <person name="Kuss A.W."/>
            <person name="Jensen L."/>
            <person name="Jensen C."/>
            <person name="Gillespie R.G."/>
            <person name="Hoff K.J."/>
            <person name="Prost S."/>
        </authorList>
    </citation>
    <scope>NUCLEOTIDE SEQUENCE</scope>
</reference>
<feature type="transmembrane region" description="Helical" evidence="1">
    <location>
        <begin position="32"/>
        <end position="49"/>
    </location>
</feature>
<keyword evidence="3" id="KW-1185">Reference proteome</keyword>
<dbReference type="Proteomes" id="UP000807504">
    <property type="component" value="Unassembled WGS sequence"/>
</dbReference>
<evidence type="ECO:0000313" key="3">
    <source>
        <dbReference type="Proteomes" id="UP000807504"/>
    </source>
</evidence>
<sequence>MQPFCNENSDSLPFQGTGNSVPDFKLHTVRTISLSVLVALAMSVAVTGINSTGKNIVTSASVKYSQSLSTVSGNRESEIGIAMILVFRS</sequence>
<keyword evidence="1" id="KW-0812">Transmembrane</keyword>
<keyword evidence="1" id="KW-0472">Membrane</keyword>